<keyword evidence="1" id="KW-0812">Transmembrane</keyword>
<keyword evidence="3" id="KW-1185">Reference proteome</keyword>
<keyword evidence="1" id="KW-0472">Membrane</keyword>
<evidence type="ECO:0000313" key="3">
    <source>
        <dbReference type="Proteomes" id="UP001202674"/>
    </source>
</evidence>
<comment type="caution">
    <text evidence="2">The sequence shown here is derived from an EMBL/GenBank/DDBJ whole genome shotgun (WGS) entry which is preliminary data.</text>
</comment>
<proteinExistence type="predicted"/>
<dbReference type="AlphaFoldDB" id="A0AAE3K6T4"/>
<evidence type="ECO:0000256" key="1">
    <source>
        <dbReference type="SAM" id="Phobius"/>
    </source>
</evidence>
<sequence>MTTSILIAGGVVLLLILIVLVIYVPDWDTTSESTKAAQSALETVSLDRDADLVAEPPSVHKTPEVNTHRDGDPIVVPIVEVPLETDEEPDRATGYRIAAGVLEAVHPEYTDTHVRNYDIHLVQGEDTWVRQPDKCRIAVTPGLVERLSREPDFDAQDLRREVEAADDGDDEIPPVAWGEPLDYWYSDGSSAATVTTTGVH</sequence>
<dbReference type="RefSeq" id="WP_250595369.1">
    <property type="nucleotide sequence ID" value="NZ_JAKRVY010000002.1"/>
</dbReference>
<organism evidence="2 3">
    <name type="scientific">Natranaeroarchaeum aerophilus</name>
    <dbReference type="NCBI Taxonomy" id="2917711"/>
    <lineage>
        <taxon>Archaea</taxon>
        <taxon>Methanobacteriati</taxon>
        <taxon>Methanobacteriota</taxon>
        <taxon>Stenosarchaea group</taxon>
        <taxon>Halobacteria</taxon>
        <taxon>Halobacteriales</taxon>
        <taxon>Natronoarchaeaceae</taxon>
        <taxon>Natranaeroarchaeum</taxon>
    </lineage>
</organism>
<name>A0AAE3K6T4_9EURY</name>
<reference evidence="2 3" key="1">
    <citation type="journal article" date="2022" name="Syst. Appl. Microbiol.">
        <title>Natronocalculus amylovorans gen. nov., sp. nov., and Natranaeroarchaeum aerophilus sp. nov., dominant culturable amylolytic natronoarchaea from hypersaline soda lakes in southwestern Siberia.</title>
        <authorList>
            <person name="Sorokin D.Y."/>
            <person name="Elcheninov A.G."/>
            <person name="Khizhniak T.V."/>
            <person name="Koenen M."/>
            <person name="Bale N.J."/>
            <person name="Damste J.S.S."/>
            <person name="Kublanov I.V."/>
        </authorList>
    </citation>
    <scope>NUCLEOTIDE SEQUENCE [LARGE SCALE GENOMIC DNA]</scope>
    <source>
        <strain evidence="2 3">AArc-St1-1</strain>
    </source>
</reference>
<dbReference type="EMBL" id="JAKRVY010000002">
    <property type="protein sequence ID" value="MCL9813149.1"/>
    <property type="molecule type" value="Genomic_DNA"/>
</dbReference>
<feature type="transmembrane region" description="Helical" evidence="1">
    <location>
        <begin position="6"/>
        <end position="25"/>
    </location>
</feature>
<evidence type="ECO:0000313" key="2">
    <source>
        <dbReference type="EMBL" id="MCL9813149.1"/>
    </source>
</evidence>
<accession>A0AAE3K6T4</accession>
<keyword evidence="1" id="KW-1133">Transmembrane helix</keyword>
<gene>
    <name evidence="2" type="ORF">AArcSt11_05720</name>
</gene>
<dbReference type="Proteomes" id="UP001202674">
    <property type="component" value="Unassembled WGS sequence"/>
</dbReference>
<protein>
    <submittedName>
        <fullName evidence="2">Uncharacterized protein</fullName>
    </submittedName>
</protein>